<sequence>MAFGNLRHNLDFLSTLKGVVALLRDPNQTESVYDIEDGLRHIKATELAVEFVKSKPGVAELFQERYLAPSVNIEALLQLPQESLGHAYASYIKDSGFDPNFFRPLKVEDDASYFLLRMRQTHDIWHIVAGFGTDVFGELGLKAFELAQTHRTMSAVLIAGGLLSTLFKHPEELDNLLNQIAIGYRLGTKAKPFLAKKWEENWERPLLEWRQELGVEPAKEYVP</sequence>
<dbReference type="AlphaFoldDB" id="A0AAW9Q1Q9"/>
<dbReference type="Pfam" id="PF05019">
    <property type="entry name" value="Coq4"/>
    <property type="match status" value="1"/>
</dbReference>
<accession>A0AAW9Q1Q9</accession>
<name>A0AAW9Q1Q9_9CYAN</name>
<dbReference type="RefSeq" id="WP_330483572.1">
    <property type="nucleotide sequence ID" value="NZ_JAZBJZ010000033.1"/>
</dbReference>
<dbReference type="InterPro" id="IPR007715">
    <property type="entry name" value="Coq4"/>
</dbReference>
<protein>
    <submittedName>
        <fullName evidence="1">Coq4 family protein</fullName>
    </submittedName>
</protein>
<organism evidence="1 2">
    <name type="scientific">Tumidithrix elongata BACA0141</name>
    <dbReference type="NCBI Taxonomy" id="2716417"/>
    <lineage>
        <taxon>Bacteria</taxon>
        <taxon>Bacillati</taxon>
        <taxon>Cyanobacteriota</taxon>
        <taxon>Cyanophyceae</taxon>
        <taxon>Pseudanabaenales</taxon>
        <taxon>Pseudanabaenaceae</taxon>
        <taxon>Tumidithrix</taxon>
        <taxon>Tumidithrix elongata</taxon>
    </lineage>
</organism>
<dbReference type="EMBL" id="JAZBJZ010000033">
    <property type="protein sequence ID" value="MEE3717143.1"/>
    <property type="molecule type" value="Genomic_DNA"/>
</dbReference>
<dbReference type="Proteomes" id="UP001333818">
    <property type="component" value="Unassembled WGS sequence"/>
</dbReference>
<comment type="caution">
    <text evidence="1">The sequence shown here is derived from an EMBL/GenBank/DDBJ whole genome shotgun (WGS) entry which is preliminary data.</text>
</comment>
<proteinExistence type="predicted"/>
<reference evidence="1" key="1">
    <citation type="submission" date="2024-01" db="EMBL/GenBank/DDBJ databases">
        <title>Bank of Algae and Cyanobacteria of the Azores (BACA) strain genomes.</title>
        <authorList>
            <person name="Luz R."/>
            <person name="Cordeiro R."/>
            <person name="Fonseca A."/>
            <person name="Goncalves V."/>
        </authorList>
    </citation>
    <scope>NUCLEOTIDE SEQUENCE</scope>
    <source>
        <strain evidence="1">BACA0141</strain>
    </source>
</reference>
<dbReference type="PANTHER" id="PTHR12922:SF7">
    <property type="entry name" value="UBIQUINONE BIOSYNTHESIS PROTEIN COQ4 HOMOLOG, MITOCHONDRIAL"/>
    <property type="match status" value="1"/>
</dbReference>
<evidence type="ECO:0000313" key="1">
    <source>
        <dbReference type="EMBL" id="MEE3717143.1"/>
    </source>
</evidence>
<evidence type="ECO:0000313" key="2">
    <source>
        <dbReference type="Proteomes" id="UP001333818"/>
    </source>
</evidence>
<dbReference type="PANTHER" id="PTHR12922">
    <property type="entry name" value="UBIQUINONE BIOSYNTHESIS PROTEIN"/>
    <property type="match status" value="1"/>
</dbReference>
<keyword evidence="2" id="KW-1185">Reference proteome</keyword>
<dbReference type="GO" id="GO:0006744">
    <property type="term" value="P:ubiquinone biosynthetic process"/>
    <property type="evidence" value="ECO:0007669"/>
    <property type="project" value="InterPro"/>
</dbReference>
<gene>
    <name evidence="1" type="ORF">V2H45_10335</name>
</gene>